<dbReference type="InterPro" id="IPR002068">
    <property type="entry name" value="A-crystallin/Hsp20_dom"/>
</dbReference>
<dbReference type="Proteomes" id="UP000199017">
    <property type="component" value="Unassembled WGS sequence"/>
</dbReference>
<dbReference type="PROSITE" id="PS01031">
    <property type="entry name" value="SHSP"/>
    <property type="match status" value="1"/>
</dbReference>
<dbReference type="Pfam" id="PF00011">
    <property type="entry name" value="HSP20"/>
    <property type="match status" value="1"/>
</dbReference>
<proteinExistence type="inferred from homology"/>
<name>A0A1G8MEC2_9BACI</name>
<keyword evidence="4" id="KW-0346">Stress response</keyword>
<evidence type="ECO:0000313" key="4">
    <source>
        <dbReference type="EMBL" id="SDI66261.1"/>
    </source>
</evidence>
<dbReference type="RefSeq" id="WP_170031744.1">
    <property type="nucleotide sequence ID" value="NZ_FNDU01000010.1"/>
</dbReference>
<evidence type="ECO:0000259" key="3">
    <source>
        <dbReference type="PROSITE" id="PS01031"/>
    </source>
</evidence>
<dbReference type="STRING" id="930129.SAMN05216352_11010"/>
<organism evidence="4 5">
    <name type="scientific">Alteribacillus bidgolensis</name>
    <dbReference type="NCBI Taxonomy" id="930129"/>
    <lineage>
        <taxon>Bacteria</taxon>
        <taxon>Bacillati</taxon>
        <taxon>Bacillota</taxon>
        <taxon>Bacilli</taxon>
        <taxon>Bacillales</taxon>
        <taxon>Bacillaceae</taxon>
        <taxon>Alteribacillus</taxon>
    </lineage>
</organism>
<reference evidence="4 5" key="1">
    <citation type="submission" date="2016-10" db="EMBL/GenBank/DDBJ databases">
        <authorList>
            <person name="de Groot N.N."/>
        </authorList>
    </citation>
    <scope>NUCLEOTIDE SEQUENCE [LARGE SCALE GENOMIC DNA]</scope>
    <source>
        <strain evidence="5">P4B,CCM 7963,CECT 7998,DSM 25260,IBRC-M 10614,KCTC 13821</strain>
    </source>
</reference>
<keyword evidence="5" id="KW-1185">Reference proteome</keyword>
<evidence type="ECO:0000256" key="2">
    <source>
        <dbReference type="RuleBase" id="RU003616"/>
    </source>
</evidence>
<comment type="similarity">
    <text evidence="1 2">Belongs to the small heat shock protein (HSP20) family.</text>
</comment>
<gene>
    <name evidence="4" type="ORF">SAMN05216352_11010</name>
</gene>
<feature type="domain" description="SHSP" evidence="3">
    <location>
        <begin position="30"/>
        <end position="145"/>
    </location>
</feature>
<evidence type="ECO:0000256" key="1">
    <source>
        <dbReference type="PROSITE-ProRule" id="PRU00285"/>
    </source>
</evidence>
<protein>
    <submittedName>
        <fullName evidence="4">Heat shock protein Hsp20</fullName>
    </submittedName>
</protein>
<sequence length="148" mass="17245">MTNRPGRRHSELFREVFDTFHDFFQEDFLSSIKGVGDRFNIDVRDEGSCFVVEAMLPGFQSDGIHIEYGNEYVAIKAVHNQTDKVEGNKFFRQTSQYEEFHKKIYLGSIKGDEITASFSNDVLILRVPKNDNSLSRRRFLNINENQQN</sequence>
<dbReference type="SUPFAM" id="SSF49764">
    <property type="entry name" value="HSP20-like chaperones"/>
    <property type="match status" value="1"/>
</dbReference>
<dbReference type="Gene3D" id="2.60.40.790">
    <property type="match status" value="1"/>
</dbReference>
<accession>A0A1G8MEC2</accession>
<dbReference type="InterPro" id="IPR008978">
    <property type="entry name" value="HSP20-like_chaperone"/>
</dbReference>
<evidence type="ECO:0000313" key="5">
    <source>
        <dbReference type="Proteomes" id="UP000199017"/>
    </source>
</evidence>
<dbReference type="EMBL" id="FNDU01000010">
    <property type="protein sequence ID" value="SDI66261.1"/>
    <property type="molecule type" value="Genomic_DNA"/>
</dbReference>
<dbReference type="AlphaFoldDB" id="A0A1G8MEC2"/>